<evidence type="ECO:0000313" key="3">
    <source>
        <dbReference type="EnsemblMetazoa" id="ASIC019192-PA"/>
    </source>
</evidence>
<dbReference type="EnsemblMetazoa" id="ASIC019192-RA">
    <property type="protein sequence ID" value="ASIC019192-PA"/>
    <property type="gene ID" value="ASIC019192"/>
</dbReference>
<dbReference type="VEuPathDB" id="VectorBase:ASIC019192"/>
<keyword evidence="4" id="KW-1185">Reference proteome</keyword>
<name>A0A084WLN6_ANOSI</name>
<accession>A0A084WLN6</accession>
<reference evidence="2 4" key="1">
    <citation type="journal article" date="2014" name="BMC Genomics">
        <title>Genome sequence of Anopheles sinensis provides insight into genetics basis of mosquito competence for malaria parasites.</title>
        <authorList>
            <person name="Zhou D."/>
            <person name="Zhang D."/>
            <person name="Ding G."/>
            <person name="Shi L."/>
            <person name="Hou Q."/>
            <person name="Ye Y."/>
            <person name="Xu Y."/>
            <person name="Zhou H."/>
            <person name="Xiong C."/>
            <person name="Li S."/>
            <person name="Yu J."/>
            <person name="Hong S."/>
            <person name="Yu X."/>
            <person name="Zou P."/>
            <person name="Chen C."/>
            <person name="Chang X."/>
            <person name="Wang W."/>
            <person name="Lv Y."/>
            <person name="Sun Y."/>
            <person name="Ma L."/>
            <person name="Shen B."/>
            <person name="Zhu C."/>
        </authorList>
    </citation>
    <scope>NUCLEOTIDE SEQUENCE [LARGE SCALE GENOMIC DNA]</scope>
</reference>
<sequence length="50" mass="5586">MTASGSNRQRWCREFVSFWSCLSKAETPTTQPQSSGFPGVFGTERTDPKT</sequence>
<evidence type="ECO:0000313" key="4">
    <source>
        <dbReference type="Proteomes" id="UP000030765"/>
    </source>
</evidence>
<protein>
    <submittedName>
        <fullName evidence="2 3">Extracellular solute-binding protein</fullName>
    </submittedName>
</protein>
<dbReference type="EMBL" id="ATLV01024262">
    <property type="status" value="NOT_ANNOTATED_CDS"/>
    <property type="molecule type" value="Genomic_DNA"/>
</dbReference>
<dbReference type="AlphaFoldDB" id="A0A084WLN6"/>
<feature type="region of interest" description="Disordered" evidence="1">
    <location>
        <begin position="25"/>
        <end position="50"/>
    </location>
</feature>
<dbReference type="EMBL" id="KE525350">
    <property type="protein sequence ID" value="KFB51130.1"/>
    <property type="molecule type" value="Genomic_DNA"/>
</dbReference>
<gene>
    <name evidence="2" type="ORF">ZHAS_00019192</name>
</gene>
<evidence type="ECO:0000256" key="1">
    <source>
        <dbReference type="SAM" id="MobiDB-lite"/>
    </source>
</evidence>
<dbReference type="Proteomes" id="UP000030765">
    <property type="component" value="Unassembled WGS sequence"/>
</dbReference>
<organism evidence="2">
    <name type="scientific">Anopheles sinensis</name>
    <name type="common">Mosquito</name>
    <dbReference type="NCBI Taxonomy" id="74873"/>
    <lineage>
        <taxon>Eukaryota</taxon>
        <taxon>Metazoa</taxon>
        <taxon>Ecdysozoa</taxon>
        <taxon>Arthropoda</taxon>
        <taxon>Hexapoda</taxon>
        <taxon>Insecta</taxon>
        <taxon>Pterygota</taxon>
        <taxon>Neoptera</taxon>
        <taxon>Endopterygota</taxon>
        <taxon>Diptera</taxon>
        <taxon>Nematocera</taxon>
        <taxon>Culicoidea</taxon>
        <taxon>Culicidae</taxon>
        <taxon>Anophelinae</taxon>
        <taxon>Anopheles</taxon>
    </lineage>
</organism>
<evidence type="ECO:0000313" key="2">
    <source>
        <dbReference type="EMBL" id="KFB51130.1"/>
    </source>
</evidence>
<proteinExistence type="predicted"/>
<reference evidence="3" key="2">
    <citation type="submission" date="2020-05" db="UniProtKB">
        <authorList>
            <consortium name="EnsemblMetazoa"/>
        </authorList>
    </citation>
    <scope>IDENTIFICATION</scope>
</reference>
<feature type="compositionally biased region" description="Polar residues" evidence="1">
    <location>
        <begin position="26"/>
        <end position="36"/>
    </location>
</feature>